<dbReference type="AlphaFoldDB" id="A0A8B8PQ19"/>
<dbReference type="OrthoDB" id="427480at2759"/>
<dbReference type="InterPro" id="IPR051130">
    <property type="entry name" value="Mito_struct-func_regulator"/>
</dbReference>
<keyword evidence="4" id="KW-0418">Kinase</keyword>
<proteinExistence type="inferred from homology"/>
<evidence type="ECO:0000313" key="4">
    <source>
        <dbReference type="RefSeq" id="XP_030536854.1"/>
    </source>
</evidence>
<evidence type="ECO:0000256" key="1">
    <source>
        <dbReference type="ARBA" id="ARBA00009670"/>
    </source>
</evidence>
<evidence type="ECO:0000259" key="2">
    <source>
        <dbReference type="Pfam" id="PF03109"/>
    </source>
</evidence>
<sequence>MPPLEDLLRAMKPPRIPKLPAKAKASLLLLTATGLTFQAASASDLLSFARHPSLASPPSNFDSEVGALIDGVVRSSRAVSTIAITVVDYELSLRGLSRDSEDYFRKLSEVHSRSAKRILRLCEANKGFYVKAGQFVAAIRQVPEEYISKLSSLQDKAVPCSFKAIRDVLINNFGQDLSCKFCSFDEVPIAAASIAQVHHAVLKDSHEVAVKVQYPGLDRQMKLDTMIMSFLSKSITWLFPEYRFDWLVGEFVKAISLELDFIQEGKNAERTAKNFISNDKVKVPKVVWELTTSQVLTMEFCRGNKVDDSEYLAKMGIDPTKVARALVEVFAEMIFVHGFVHGDPHPGNILVSPEGKSGFCLVILDHGIYKQLDEQFRMDYCELWKALIFSDSARVQQLSERFGVGKYSRYFPLILTGRTIDSKSALGEAMSVEEKRKLKKDLKSLRMEDVSSFMEALPSDFLIVIRADGLLRATIRKLRASQRVRLLTYARFALYGLFQERTTQSGSAAAGFFSKLRRSLNYLQLRAALGVLELLSWMERTRRLLFEIVNLLYVTAGQFVRGLYLTS</sequence>
<name>A0A8B8PQ19_9MYRT</name>
<dbReference type="RefSeq" id="XP_030536854.1">
    <property type="nucleotide sequence ID" value="XM_030680994.2"/>
</dbReference>
<dbReference type="SUPFAM" id="SSF56112">
    <property type="entry name" value="Protein kinase-like (PK-like)"/>
    <property type="match status" value="1"/>
</dbReference>
<organism evidence="3 4">
    <name type="scientific">Rhodamnia argentea</name>
    <dbReference type="NCBI Taxonomy" id="178133"/>
    <lineage>
        <taxon>Eukaryota</taxon>
        <taxon>Viridiplantae</taxon>
        <taxon>Streptophyta</taxon>
        <taxon>Embryophyta</taxon>
        <taxon>Tracheophyta</taxon>
        <taxon>Spermatophyta</taxon>
        <taxon>Magnoliopsida</taxon>
        <taxon>eudicotyledons</taxon>
        <taxon>Gunneridae</taxon>
        <taxon>Pentapetalae</taxon>
        <taxon>rosids</taxon>
        <taxon>malvids</taxon>
        <taxon>Myrtales</taxon>
        <taxon>Myrtaceae</taxon>
        <taxon>Myrtoideae</taxon>
        <taxon>Myrteae</taxon>
        <taxon>Australasian group</taxon>
        <taxon>Rhodamnia</taxon>
    </lineage>
</organism>
<dbReference type="Gene3D" id="1.10.510.10">
    <property type="entry name" value="Transferase(Phosphotransferase) domain 1"/>
    <property type="match status" value="1"/>
</dbReference>
<dbReference type="InterPro" id="IPR045307">
    <property type="entry name" value="ADCK1_dom"/>
</dbReference>
<gene>
    <name evidence="4" type="primary">LOC115745447</name>
</gene>
<evidence type="ECO:0000313" key="3">
    <source>
        <dbReference type="Proteomes" id="UP000827889"/>
    </source>
</evidence>
<dbReference type="PANTHER" id="PTHR43173">
    <property type="entry name" value="ABC1 FAMILY PROTEIN"/>
    <property type="match status" value="1"/>
</dbReference>
<dbReference type="Pfam" id="PF03109">
    <property type="entry name" value="ABC1"/>
    <property type="match status" value="1"/>
</dbReference>
<keyword evidence="3" id="KW-1185">Reference proteome</keyword>
<dbReference type="KEGG" id="rarg:115745447"/>
<keyword evidence="4" id="KW-0808">Transferase</keyword>
<reference evidence="4" key="1">
    <citation type="submission" date="2025-08" db="UniProtKB">
        <authorList>
            <consortium name="RefSeq"/>
        </authorList>
    </citation>
    <scope>IDENTIFICATION</scope>
    <source>
        <tissue evidence="4">Leaf</tissue>
    </source>
</reference>
<dbReference type="CDD" id="cd13969">
    <property type="entry name" value="ADCK1-like"/>
    <property type="match status" value="1"/>
</dbReference>
<dbReference type="GeneID" id="115745447"/>
<dbReference type="InterPro" id="IPR004147">
    <property type="entry name" value="ABC1_dom"/>
</dbReference>
<feature type="domain" description="ABC1 atypical kinase-like" evidence="2">
    <location>
        <begin position="153"/>
        <end position="398"/>
    </location>
</feature>
<protein>
    <submittedName>
        <fullName evidence="4">AarF domain-containing protein kinase 1 isoform X1</fullName>
    </submittedName>
</protein>
<dbReference type="Proteomes" id="UP000827889">
    <property type="component" value="Chromosome 8"/>
</dbReference>
<dbReference type="GO" id="GO:0016301">
    <property type="term" value="F:kinase activity"/>
    <property type="evidence" value="ECO:0007669"/>
    <property type="project" value="UniProtKB-KW"/>
</dbReference>
<accession>A0A8B8PQ19</accession>
<dbReference type="InterPro" id="IPR011009">
    <property type="entry name" value="Kinase-like_dom_sf"/>
</dbReference>
<comment type="similarity">
    <text evidence="1">Belongs to the protein kinase superfamily. ADCK protein kinase family.</text>
</comment>
<dbReference type="PANTHER" id="PTHR43173:SF28">
    <property type="entry name" value="AARF DOMAIN CONTAINING KINASE 5"/>
    <property type="match status" value="1"/>
</dbReference>